<dbReference type="PANTHER" id="PTHR12128:SF72">
    <property type="entry name" value="DIHYDRODIPICOLINATE SYNTHASE"/>
    <property type="match status" value="1"/>
</dbReference>
<dbReference type="Pfam" id="PF00701">
    <property type="entry name" value="DHDPS"/>
    <property type="match status" value="1"/>
</dbReference>
<dbReference type="InterPro" id="IPR002220">
    <property type="entry name" value="DapA-like"/>
</dbReference>
<dbReference type="InterPro" id="IPR013785">
    <property type="entry name" value="Aldolase_TIM"/>
</dbReference>
<dbReference type="SUPFAM" id="SSF51569">
    <property type="entry name" value="Aldolase"/>
    <property type="match status" value="1"/>
</dbReference>
<sequence length="350" mass="37352">MVDTATPTPRIDLGGVVVATALPYRGDAFAPGGLTVDHEAYAHHCRWLISHGCRGIGPNGSLGEYSSLTDAERRAVARTAIEAVDGTGIVVVGVHGVGAHQARHWAELAAADGADAVLCLPPTLYRANRAEVVDHYRAVASVGLPVVLYNNPRDTKVDLTPDLIAELSRIDNVVAVKEFSGDPARVSQIRELAPEIQVIAGADDLVLDNLTDGATGWFAGLPNAFPAECVRMFDLIRAGKTKEATALHAELLPLLRWDTRTEFVQAVKLVMDMAGRKGGPCRPPRGPLVAEHRDDIIAATRRAMAYIATLDTPRPQRAPRPRGSTAPAEKGSPQRPRTPKNKRAAAGGTH</sequence>
<dbReference type="Gene3D" id="3.20.20.70">
    <property type="entry name" value="Aldolase class I"/>
    <property type="match status" value="1"/>
</dbReference>
<evidence type="ECO:0000313" key="4">
    <source>
        <dbReference type="Proteomes" id="UP000215005"/>
    </source>
</evidence>
<dbReference type="OrthoDB" id="9778880at2"/>
<evidence type="ECO:0000256" key="2">
    <source>
        <dbReference type="SAM" id="MobiDB-lite"/>
    </source>
</evidence>
<keyword evidence="1" id="KW-0456">Lyase</keyword>
<dbReference type="PANTHER" id="PTHR12128">
    <property type="entry name" value="DIHYDRODIPICOLINATE SYNTHASE"/>
    <property type="match status" value="1"/>
</dbReference>
<dbReference type="SMART" id="SM01130">
    <property type="entry name" value="DHDPS"/>
    <property type="match status" value="1"/>
</dbReference>
<evidence type="ECO:0000313" key="3">
    <source>
        <dbReference type="EMBL" id="ASU83526.1"/>
    </source>
</evidence>
<reference evidence="3 4" key="1">
    <citation type="submission" date="2017-08" db="EMBL/GenBank/DDBJ databases">
        <title>The complete genome sequence of Nocardiopsis gilva YIM 90087.</title>
        <authorList>
            <person name="Yin M."/>
            <person name="Tang S."/>
        </authorList>
    </citation>
    <scope>NUCLEOTIDE SEQUENCE [LARGE SCALE GENOMIC DNA]</scope>
    <source>
        <strain evidence="3 4">YIM 90087</strain>
    </source>
</reference>
<dbReference type="RefSeq" id="WP_017616871.1">
    <property type="nucleotide sequence ID" value="NZ_ANBG01000027.1"/>
</dbReference>
<proteinExistence type="predicted"/>
<dbReference type="GO" id="GO:0008840">
    <property type="term" value="F:4-hydroxy-tetrahydrodipicolinate synthase activity"/>
    <property type="evidence" value="ECO:0007669"/>
    <property type="project" value="TreeGrafter"/>
</dbReference>
<dbReference type="EMBL" id="CP022753">
    <property type="protein sequence ID" value="ASU83526.1"/>
    <property type="molecule type" value="Genomic_DNA"/>
</dbReference>
<accession>A0A223S5X1</accession>
<evidence type="ECO:0000256" key="1">
    <source>
        <dbReference type="ARBA" id="ARBA00023239"/>
    </source>
</evidence>
<dbReference type="CDD" id="cd00408">
    <property type="entry name" value="DHDPS-like"/>
    <property type="match status" value="1"/>
</dbReference>
<dbReference type="PRINTS" id="PR00146">
    <property type="entry name" value="DHPICSNTHASE"/>
</dbReference>
<dbReference type="KEGG" id="ngv:CDO52_12675"/>
<name>A0A223S5X1_9ACTN</name>
<dbReference type="Proteomes" id="UP000215005">
    <property type="component" value="Chromosome"/>
</dbReference>
<gene>
    <name evidence="3" type="ORF">CDO52_12675</name>
</gene>
<protein>
    <submittedName>
        <fullName evidence="3">Dihydrodipicolinate synthase family protein</fullName>
    </submittedName>
</protein>
<feature type="region of interest" description="Disordered" evidence="2">
    <location>
        <begin position="309"/>
        <end position="350"/>
    </location>
</feature>
<dbReference type="AlphaFoldDB" id="A0A223S5X1"/>
<organism evidence="3 4">
    <name type="scientific">Nocardiopsis gilva YIM 90087</name>
    <dbReference type="NCBI Taxonomy" id="1235441"/>
    <lineage>
        <taxon>Bacteria</taxon>
        <taxon>Bacillati</taxon>
        <taxon>Actinomycetota</taxon>
        <taxon>Actinomycetes</taxon>
        <taxon>Streptosporangiales</taxon>
        <taxon>Nocardiopsidaceae</taxon>
        <taxon>Nocardiopsis</taxon>
    </lineage>
</organism>
<keyword evidence="4" id="KW-1185">Reference proteome</keyword>